<dbReference type="InterPro" id="IPR005545">
    <property type="entry name" value="YCII"/>
</dbReference>
<dbReference type="AlphaFoldDB" id="A0A0F6QYR7"/>
<name>A0A0F6QYR7_9CORY</name>
<gene>
    <name evidence="2" type="ORF">UL81_07085</name>
</gene>
<comment type="similarity">
    <text evidence="1">Belongs to the YciI family.</text>
</comment>
<dbReference type="Pfam" id="PF03795">
    <property type="entry name" value="YCII"/>
    <property type="match status" value="1"/>
</dbReference>
<dbReference type="PATRIC" id="fig|161896.4.peg.1385"/>
<dbReference type="Gene3D" id="3.30.70.1060">
    <property type="entry name" value="Dimeric alpha+beta barrel"/>
    <property type="match status" value="1"/>
</dbReference>
<accession>A0A0F6QYR7</accession>
<proteinExistence type="inferred from homology"/>
<dbReference type="EMBL" id="CP011311">
    <property type="protein sequence ID" value="AKE39373.1"/>
    <property type="molecule type" value="Genomic_DNA"/>
</dbReference>
<dbReference type="InterPro" id="IPR011008">
    <property type="entry name" value="Dimeric_a/b-barrel"/>
</dbReference>
<dbReference type="KEGG" id="ccj:UL81_07085"/>
<evidence type="ECO:0000313" key="2">
    <source>
        <dbReference type="EMBL" id="AKE39373.1"/>
    </source>
</evidence>
<dbReference type="HOGENOM" id="CLU_110355_7_0_11"/>
<dbReference type="SUPFAM" id="SSF54909">
    <property type="entry name" value="Dimeric alpha+beta barrel"/>
    <property type="match status" value="1"/>
</dbReference>
<dbReference type="RefSeq" id="WP_035104960.1">
    <property type="nucleotide sequence ID" value="NZ_CP011311.1"/>
</dbReference>
<evidence type="ECO:0000256" key="1">
    <source>
        <dbReference type="ARBA" id="ARBA00007689"/>
    </source>
</evidence>
<dbReference type="STRING" id="161896.UL81_07085"/>
<dbReference type="Proteomes" id="UP000033566">
    <property type="component" value="Chromosome"/>
</dbReference>
<dbReference type="OrthoDB" id="8968203at2"/>
<sequence length="99" mass="11087">MYYYAVSYEYNPNNPEIEKNRPAHRRFISRLDNRGCVLGSGPHTDSKGGALIVLKFEKELPVSEVMTIMDEDPFFANGCITGRTFRAWNPVIGSAVATS</sequence>
<evidence type="ECO:0000313" key="3">
    <source>
        <dbReference type="Proteomes" id="UP000033566"/>
    </source>
</evidence>
<keyword evidence="3" id="KW-1185">Reference proteome</keyword>
<organism evidence="2 3">
    <name type="scientific">Corynebacterium camporealensis</name>
    <dbReference type="NCBI Taxonomy" id="161896"/>
    <lineage>
        <taxon>Bacteria</taxon>
        <taxon>Bacillati</taxon>
        <taxon>Actinomycetota</taxon>
        <taxon>Actinomycetes</taxon>
        <taxon>Mycobacteriales</taxon>
        <taxon>Corynebacteriaceae</taxon>
        <taxon>Corynebacterium</taxon>
    </lineage>
</organism>
<protein>
    <submittedName>
        <fullName evidence="2">Uncharacterized protein</fullName>
    </submittedName>
</protein>
<reference evidence="2 3" key="1">
    <citation type="journal article" date="2015" name="Genome Announc.">
        <title>Complete Genome Sequence of Corynebacterium camporealensis DSM 44610, Isolated from the Milk of a Manchega Sheep with Subclinical Mastitis.</title>
        <authorList>
            <person name="Ruckert C."/>
            <person name="Albersmeier A."/>
            <person name="Winkler A."/>
            <person name="Tauch A."/>
        </authorList>
    </citation>
    <scope>NUCLEOTIDE SEQUENCE [LARGE SCALE GENOMIC DNA]</scope>
    <source>
        <strain evidence="2 3">DSM 44610</strain>
    </source>
</reference>